<keyword evidence="1" id="KW-0413">Isomerase</keyword>
<dbReference type="NCBIfam" id="NF042432">
    <property type="entry name" value="DHPACoAdixog_DpgC"/>
    <property type="match status" value="1"/>
</dbReference>
<accession>A0A540WDH1</accession>
<dbReference type="CDD" id="cd06558">
    <property type="entry name" value="crotonase-like"/>
    <property type="match status" value="1"/>
</dbReference>
<dbReference type="Gene3D" id="3.90.226.10">
    <property type="entry name" value="2-enoyl-CoA Hydratase, Chain A, domain 1"/>
    <property type="match status" value="1"/>
</dbReference>
<organism evidence="1 2">
    <name type="scientific">Kitasatospora acidiphila</name>
    <dbReference type="NCBI Taxonomy" id="2567942"/>
    <lineage>
        <taxon>Bacteria</taxon>
        <taxon>Bacillati</taxon>
        <taxon>Actinomycetota</taxon>
        <taxon>Actinomycetes</taxon>
        <taxon>Kitasatosporales</taxon>
        <taxon>Streptomycetaceae</taxon>
        <taxon>Kitasatospora</taxon>
    </lineage>
</organism>
<dbReference type="AlphaFoldDB" id="A0A540WDH1"/>
<dbReference type="EMBL" id="VIGB01000003">
    <property type="protein sequence ID" value="TQF07085.1"/>
    <property type="molecule type" value="Genomic_DNA"/>
</dbReference>
<evidence type="ECO:0000313" key="1">
    <source>
        <dbReference type="EMBL" id="TQF07085.1"/>
    </source>
</evidence>
<dbReference type="OrthoDB" id="7337390at2"/>
<dbReference type="InterPro" id="IPR053482">
    <property type="entry name" value="DPA-CoA_Dioxygenase"/>
</dbReference>
<dbReference type="PANTHER" id="PTHR11941:SF54">
    <property type="entry name" value="ENOYL-COA HYDRATASE, MITOCHONDRIAL"/>
    <property type="match status" value="1"/>
</dbReference>
<sequence>MQDAPATVGPDLAAARRVVTDTAERAADLLAALPEPAHRNPDQRERATEAKNLARSVRSRFMSLHGEAVYRELTADHSLDLRLPELVAGAAVDYPGLVPSAEQLVVEQARSQADKEGLEIDQGIFLREVLRSPTAGRHLIDAMALPTERALGLLPEFRRTGRLDLGSVRLERRGSAAHLTMVRTDCLNAEDNRHVEDMETAVDLALLDPAVSVGLLRGGEMTHPRYQGRRVFSAGINLKSLHAGKISLIDFLLRRELGYINKLLRGLRVDHAGAWHTPVIEKPWVAAVDTFAIGGGAQLLMVFDRVLAATDSYVSLPAAQEGIVPGAGNLRLGRLAGGRISRQVVLWGRRIHATEPDAGYLIDEVVEPDRMDGAVADSLEHLDSPAVVTNRRMVNLAEEPPQLFQQYMAEFAMQQSLRLYSEDVIGKVGRFTAAARSHA</sequence>
<comment type="caution">
    <text evidence="1">The sequence shown here is derived from an EMBL/GenBank/DDBJ whole genome shotgun (WGS) entry which is preliminary data.</text>
</comment>
<dbReference type="Gene3D" id="1.20.58.1300">
    <property type="match status" value="1"/>
</dbReference>
<evidence type="ECO:0000313" key="2">
    <source>
        <dbReference type="Proteomes" id="UP000319103"/>
    </source>
</evidence>
<dbReference type="GO" id="GO:0006635">
    <property type="term" value="P:fatty acid beta-oxidation"/>
    <property type="evidence" value="ECO:0007669"/>
    <property type="project" value="TreeGrafter"/>
</dbReference>
<dbReference type="PANTHER" id="PTHR11941">
    <property type="entry name" value="ENOYL-COA HYDRATASE-RELATED"/>
    <property type="match status" value="1"/>
</dbReference>
<gene>
    <name evidence="1" type="ORF">E6W39_02170</name>
</gene>
<dbReference type="Pfam" id="PF00378">
    <property type="entry name" value="ECH_1"/>
    <property type="match status" value="1"/>
</dbReference>
<dbReference type="InterPro" id="IPR029045">
    <property type="entry name" value="ClpP/crotonase-like_dom_sf"/>
</dbReference>
<dbReference type="Proteomes" id="UP000319103">
    <property type="component" value="Unassembled WGS sequence"/>
</dbReference>
<name>A0A540WDH1_9ACTN</name>
<reference evidence="1 2" key="1">
    <citation type="submission" date="2019-06" db="EMBL/GenBank/DDBJ databases">
        <title>Description of Kitasatospora acidophila sp. nov. isolated from pine grove soil, and reclassification of Streptomyces novaecaesareae to Kitasatospora novaeceasareae comb. nov.</title>
        <authorList>
            <person name="Kim M.J."/>
        </authorList>
    </citation>
    <scope>NUCLEOTIDE SEQUENCE [LARGE SCALE GENOMIC DNA]</scope>
    <source>
        <strain evidence="1 2">MMS16-CNU292</strain>
    </source>
</reference>
<dbReference type="InterPro" id="IPR001753">
    <property type="entry name" value="Enoyl-CoA_hydra/iso"/>
</dbReference>
<dbReference type="SUPFAM" id="SSF52096">
    <property type="entry name" value="ClpP/crotonase"/>
    <property type="match status" value="1"/>
</dbReference>
<proteinExistence type="predicted"/>
<dbReference type="GO" id="GO:0016853">
    <property type="term" value="F:isomerase activity"/>
    <property type="evidence" value="ECO:0007669"/>
    <property type="project" value="UniProtKB-KW"/>
</dbReference>
<keyword evidence="2" id="KW-1185">Reference proteome</keyword>
<protein>
    <submittedName>
        <fullName evidence="1">Enoyl-CoA hydratase/isomerase family protein</fullName>
    </submittedName>
</protein>